<feature type="transmembrane region" description="Helical" evidence="2">
    <location>
        <begin position="120"/>
        <end position="136"/>
    </location>
</feature>
<keyword evidence="2" id="KW-1133">Transmembrane helix</keyword>
<protein>
    <submittedName>
        <fullName evidence="4">Transporter family protein</fullName>
    </submittedName>
</protein>
<gene>
    <name evidence="4" type="ORF">SAMN02745170_02212</name>
</gene>
<dbReference type="Proteomes" id="UP000322917">
    <property type="component" value="Unassembled WGS sequence"/>
</dbReference>
<dbReference type="InterPro" id="IPR000620">
    <property type="entry name" value="EamA_dom"/>
</dbReference>
<evidence type="ECO:0000313" key="5">
    <source>
        <dbReference type="Proteomes" id="UP000322917"/>
    </source>
</evidence>
<accession>A0A1M6I7P3</accession>
<feature type="domain" description="EamA" evidence="3">
    <location>
        <begin position="23"/>
        <end position="159"/>
    </location>
</feature>
<dbReference type="PANTHER" id="PTHR22911">
    <property type="entry name" value="ACYL-MALONYL CONDENSING ENZYME-RELATED"/>
    <property type="match status" value="1"/>
</dbReference>
<dbReference type="AlphaFoldDB" id="A0A1M6I7P3"/>
<organism evidence="4 5">
    <name type="scientific">Propionispora hippei DSM 15287</name>
    <dbReference type="NCBI Taxonomy" id="1123003"/>
    <lineage>
        <taxon>Bacteria</taxon>
        <taxon>Bacillati</taxon>
        <taxon>Bacillota</taxon>
        <taxon>Negativicutes</taxon>
        <taxon>Selenomonadales</taxon>
        <taxon>Sporomusaceae</taxon>
        <taxon>Propionispora</taxon>
    </lineage>
</organism>
<dbReference type="EMBL" id="FQZD01000016">
    <property type="protein sequence ID" value="SHJ30452.1"/>
    <property type="molecule type" value="Genomic_DNA"/>
</dbReference>
<dbReference type="PANTHER" id="PTHR22911:SF137">
    <property type="entry name" value="SOLUTE CARRIER FAMILY 35 MEMBER G2-RELATED"/>
    <property type="match status" value="1"/>
</dbReference>
<sequence length="161" mass="16911">MTDIARLHSIVERKGVGELDYLWLVFSLLSAVTAALVAIFGKIGLQTVDANSATAVRSIVMAIFLMGVVVLQGSVKQIPVILADKRTFLFIVLSGIAGALSWLFYFLALKYGKVSQVAPIDKLSVVMATILAVVLLGENISLLNGIGVALIAAGAIVVALS</sequence>
<keyword evidence="5" id="KW-1185">Reference proteome</keyword>
<feature type="transmembrane region" description="Helical" evidence="2">
    <location>
        <begin position="55"/>
        <end position="75"/>
    </location>
</feature>
<evidence type="ECO:0000259" key="3">
    <source>
        <dbReference type="Pfam" id="PF00892"/>
    </source>
</evidence>
<feature type="transmembrane region" description="Helical" evidence="2">
    <location>
        <begin position="21"/>
        <end position="43"/>
    </location>
</feature>
<keyword evidence="2" id="KW-0472">Membrane</keyword>
<reference evidence="4 5" key="1">
    <citation type="submission" date="2016-11" db="EMBL/GenBank/DDBJ databases">
        <authorList>
            <person name="Varghese N."/>
            <person name="Submissions S."/>
        </authorList>
    </citation>
    <scope>NUCLEOTIDE SEQUENCE [LARGE SCALE GENOMIC DNA]</scope>
    <source>
        <strain evidence="4 5">DSM 15287</strain>
    </source>
</reference>
<evidence type="ECO:0000256" key="1">
    <source>
        <dbReference type="ARBA" id="ARBA00007362"/>
    </source>
</evidence>
<dbReference type="GO" id="GO:0016020">
    <property type="term" value="C:membrane"/>
    <property type="evidence" value="ECO:0007669"/>
    <property type="project" value="InterPro"/>
</dbReference>
<dbReference type="Pfam" id="PF00892">
    <property type="entry name" value="EamA"/>
    <property type="match status" value="1"/>
</dbReference>
<feature type="transmembrane region" description="Helical" evidence="2">
    <location>
        <begin position="142"/>
        <end position="160"/>
    </location>
</feature>
<evidence type="ECO:0000256" key="2">
    <source>
        <dbReference type="SAM" id="Phobius"/>
    </source>
</evidence>
<keyword evidence="2" id="KW-0812">Transmembrane</keyword>
<evidence type="ECO:0000313" key="4">
    <source>
        <dbReference type="EMBL" id="SHJ30452.1"/>
    </source>
</evidence>
<dbReference type="InterPro" id="IPR037185">
    <property type="entry name" value="EmrE-like"/>
</dbReference>
<proteinExistence type="inferred from homology"/>
<name>A0A1M6I7P3_9FIRM</name>
<dbReference type="Gene3D" id="1.10.3730.20">
    <property type="match status" value="1"/>
</dbReference>
<comment type="similarity">
    <text evidence="1">Belongs to the EamA transporter family.</text>
</comment>
<dbReference type="SUPFAM" id="SSF103481">
    <property type="entry name" value="Multidrug resistance efflux transporter EmrE"/>
    <property type="match status" value="1"/>
</dbReference>
<feature type="transmembrane region" description="Helical" evidence="2">
    <location>
        <begin position="87"/>
        <end position="108"/>
    </location>
</feature>